<keyword evidence="2 3" id="KW-0040">ANK repeat</keyword>
<gene>
    <name evidence="4" type="primary">Ankk1</name>
    <name evidence="4" type="ORF">CM83_100397</name>
</gene>
<dbReference type="EMBL" id="GBHO01037418">
    <property type="protein sequence ID" value="JAG06186.1"/>
    <property type="molecule type" value="Transcribed_RNA"/>
</dbReference>
<dbReference type="AlphaFoldDB" id="A0A0A9WFL2"/>
<dbReference type="InterPro" id="IPR002110">
    <property type="entry name" value="Ankyrin_rpt"/>
</dbReference>
<evidence type="ECO:0000313" key="4">
    <source>
        <dbReference type="EMBL" id="JAG06186.1"/>
    </source>
</evidence>
<sequence length="200" mass="22582">DVNCLWESKCPYRKLSPLAIAVLHQNLDMADFLLKHGADPNLEVFNGFTVLHLAVLFRQMDLIGLLIDAKADTNAKDDFGYTPLHIATLFSADICKMLLDVDETDVNCVGYECETPLHIAAYKNKYENVKLLVERQANIDCEMRGRRTALDCTTSAPIKQFLMARNAECNNCFEESRDWIPFIAYVPSPLIKLLKAVTPL</sequence>
<dbReference type="PROSITE" id="PS50088">
    <property type="entry name" value="ANK_REPEAT"/>
    <property type="match status" value="3"/>
</dbReference>
<evidence type="ECO:0000256" key="3">
    <source>
        <dbReference type="PROSITE-ProRule" id="PRU00023"/>
    </source>
</evidence>
<dbReference type="PANTHER" id="PTHR24171:SF9">
    <property type="entry name" value="ANKYRIN REPEAT DOMAIN-CONTAINING PROTEIN 39"/>
    <property type="match status" value="1"/>
</dbReference>
<feature type="repeat" description="ANK" evidence="3">
    <location>
        <begin position="112"/>
        <end position="144"/>
    </location>
</feature>
<dbReference type="PANTHER" id="PTHR24171">
    <property type="entry name" value="ANKYRIN REPEAT DOMAIN-CONTAINING PROTEIN 39-RELATED"/>
    <property type="match status" value="1"/>
</dbReference>
<organism evidence="4">
    <name type="scientific">Lygus hesperus</name>
    <name type="common">Western plant bug</name>
    <dbReference type="NCBI Taxonomy" id="30085"/>
    <lineage>
        <taxon>Eukaryota</taxon>
        <taxon>Metazoa</taxon>
        <taxon>Ecdysozoa</taxon>
        <taxon>Arthropoda</taxon>
        <taxon>Hexapoda</taxon>
        <taxon>Insecta</taxon>
        <taxon>Pterygota</taxon>
        <taxon>Neoptera</taxon>
        <taxon>Paraneoptera</taxon>
        <taxon>Hemiptera</taxon>
        <taxon>Heteroptera</taxon>
        <taxon>Panheteroptera</taxon>
        <taxon>Cimicomorpha</taxon>
        <taxon>Miridae</taxon>
        <taxon>Mirini</taxon>
        <taxon>Lygus</taxon>
    </lineage>
</organism>
<protein>
    <submittedName>
        <fullName evidence="4">Ankyrin repeat and protein kinase domain-containing protein 1</fullName>
    </submittedName>
</protein>
<feature type="repeat" description="ANK" evidence="3">
    <location>
        <begin position="13"/>
        <end position="45"/>
    </location>
</feature>
<dbReference type="SUPFAM" id="SSF48403">
    <property type="entry name" value="Ankyrin repeat"/>
    <property type="match status" value="1"/>
</dbReference>
<feature type="non-terminal residue" evidence="4">
    <location>
        <position position="200"/>
    </location>
</feature>
<dbReference type="SMART" id="SM00248">
    <property type="entry name" value="ANK"/>
    <property type="match status" value="4"/>
</dbReference>
<dbReference type="Pfam" id="PF12796">
    <property type="entry name" value="Ank_2"/>
    <property type="match status" value="1"/>
</dbReference>
<dbReference type="PROSITE" id="PS50297">
    <property type="entry name" value="ANK_REP_REGION"/>
    <property type="match status" value="3"/>
</dbReference>
<proteinExistence type="predicted"/>
<evidence type="ECO:0000256" key="2">
    <source>
        <dbReference type="ARBA" id="ARBA00023043"/>
    </source>
</evidence>
<accession>A0A0A9WFL2</accession>
<keyword evidence="4" id="KW-0418">Kinase</keyword>
<keyword evidence="1" id="KW-0677">Repeat</keyword>
<dbReference type="InterPro" id="IPR036770">
    <property type="entry name" value="Ankyrin_rpt-contain_sf"/>
</dbReference>
<dbReference type="Gene3D" id="1.25.40.20">
    <property type="entry name" value="Ankyrin repeat-containing domain"/>
    <property type="match status" value="1"/>
</dbReference>
<evidence type="ECO:0000256" key="1">
    <source>
        <dbReference type="ARBA" id="ARBA00022737"/>
    </source>
</evidence>
<name>A0A0A9WFL2_LYGHE</name>
<dbReference type="GO" id="GO:0016301">
    <property type="term" value="F:kinase activity"/>
    <property type="evidence" value="ECO:0007669"/>
    <property type="project" value="UniProtKB-KW"/>
</dbReference>
<feature type="repeat" description="ANK" evidence="3">
    <location>
        <begin position="46"/>
        <end position="78"/>
    </location>
</feature>
<dbReference type="Pfam" id="PF00023">
    <property type="entry name" value="Ank"/>
    <property type="match status" value="1"/>
</dbReference>
<reference evidence="4" key="1">
    <citation type="journal article" date="2014" name="PLoS ONE">
        <title>Transcriptome-Based Identification of ABC Transporters in the Western Tarnished Plant Bug Lygus hesperus.</title>
        <authorList>
            <person name="Hull J.J."/>
            <person name="Chaney K."/>
            <person name="Geib S.M."/>
            <person name="Fabrick J.A."/>
            <person name="Brent C.S."/>
            <person name="Walsh D."/>
            <person name="Lavine L.C."/>
        </authorList>
    </citation>
    <scope>NUCLEOTIDE SEQUENCE</scope>
</reference>
<reference evidence="4" key="2">
    <citation type="submission" date="2014-07" db="EMBL/GenBank/DDBJ databases">
        <authorList>
            <person name="Hull J."/>
        </authorList>
    </citation>
    <scope>NUCLEOTIDE SEQUENCE</scope>
</reference>
<feature type="non-terminal residue" evidence="4">
    <location>
        <position position="1"/>
    </location>
</feature>
<keyword evidence="4" id="KW-0808">Transferase</keyword>